<gene>
    <name evidence="1" type="ORF">NCTC11343_00125</name>
</gene>
<accession>A0A2X2IWG6</accession>
<organism evidence="1 2">
    <name type="scientific">Sphingobacterium multivorum</name>
    <dbReference type="NCBI Taxonomy" id="28454"/>
    <lineage>
        <taxon>Bacteria</taxon>
        <taxon>Pseudomonadati</taxon>
        <taxon>Bacteroidota</taxon>
        <taxon>Sphingobacteriia</taxon>
        <taxon>Sphingobacteriales</taxon>
        <taxon>Sphingobacteriaceae</taxon>
        <taxon>Sphingobacterium</taxon>
    </lineage>
</organism>
<sequence length="111" mass="13545">MTEKYYYKLYLQIVLKGADYVFGYLNVSHIPYEKFYELFQDQVTTETFLFKDVSYFIDEELYQKNKVFLDKEVSFTFDFDLFEYSIGLTGDPFSRYIKDYYEELPPAIKRK</sequence>
<proteinExistence type="predicted"/>
<reference evidence="1 2" key="1">
    <citation type="submission" date="2018-06" db="EMBL/GenBank/DDBJ databases">
        <authorList>
            <consortium name="Pathogen Informatics"/>
            <person name="Doyle S."/>
        </authorList>
    </citation>
    <scope>NUCLEOTIDE SEQUENCE [LARGE SCALE GENOMIC DNA]</scope>
    <source>
        <strain evidence="1 2">NCTC11343</strain>
    </source>
</reference>
<dbReference type="AlphaFoldDB" id="A0A2X2IWG6"/>
<evidence type="ECO:0000313" key="2">
    <source>
        <dbReference type="Proteomes" id="UP000251241"/>
    </source>
</evidence>
<dbReference type="EMBL" id="UAUU01000002">
    <property type="protein sequence ID" value="SPZ83606.1"/>
    <property type="molecule type" value="Genomic_DNA"/>
</dbReference>
<dbReference type="GeneID" id="88829658"/>
<protein>
    <submittedName>
        <fullName evidence="1">Uncharacterized protein</fullName>
    </submittedName>
</protein>
<name>A0A2X2IWG6_SPHMU</name>
<dbReference type="RefSeq" id="WP_075991470.1">
    <property type="nucleotide sequence ID" value="NZ_CP069793.1"/>
</dbReference>
<evidence type="ECO:0000313" key="1">
    <source>
        <dbReference type="EMBL" id="SPZ83606.1"/>
    </source>
</evidence>
<dbReference type="Proteomes" id="UP000251241">
    <property type="component" value="Unassembled WGS sequence"/>
</dbReference>